<protein>
    <submittedName>
        <fullName evidence="4">Short chain dehydrogenase</fullName>
    </submittedName>
</protein>
<dbReference type="SUPFAM" id="SSF51735">
    <property type="entry name" value="NAD(P)-binding Rossmann-fold domains"/>
    <property type="match status" value="1"/>
</dbReference>
<dbReference type="Gene3D" id="3.40.50.720">
    <property type="entry name" value="NAD(P)-binding Rossmann-like Domain"/>
    <property type="match status" value="1"/>
</dbReference>
<evidence type="ECO:0000256" key="3">
    <source>
        <dbReference type="RuleBase" id="RU000363"/>
    </source>
</evidence>
<dbReference type="PANTHER" id="PTHR43544:SF7">
    <property type="entry name" value="NADB-LER2"/>
    <property type="match status" value="1"/>
</dbReference>
<dbReference type="EMBL" id="AP028921">
    <property type="protein sequence ID" value="BET01965.1"/>
    <property type="molecule type" value="Genomic_DNA"/>
</dbReference>
<dbReference type="CDD" id="cd05325">
    <property type="entry name" value="carb_red_sniffer_like_SDR_c"/>
    <property type="match status" value="1"/>
</dbReference>
<evidence type="ECO:0000256" key="1">
    <source>
        <dbReference type="ARBA" id="ARBA00022857"/>
    </source>
</evidence>
<dbReference type="PRINTS" id="PR00080">
    <property type="entry name" value="SDRFAMILY"/>
</dbReference>
<dbReference type="Proteomes" id="UP001307889">
    <property type="component" value="Chromosome 13"/>
</dbReference>
<dbReference type="InterPro" id="IPR051468">
    <property type="entry name" value="Fungal_SecMetab_SDRs"/>
</dbReference>
<dbReference type="PANTHER" id="PTHR43544">
    <property type="entry name" value="SHORT-CHAIN DEHYDROGENASE/REDUCTASE"/>
    <property type="match status" value="1"/>
</dbReference>
<gene>
    <name evidence="4" type="ORF">NTJ_14779</name>
</gene>
<accession>A0ABN7BC62</accession>
<dbReference type="InterPro" id="IPR036291">
    <property type="entry name" value="NAD(P)-bd_dom_sf"/>
</dbReference>
<evidence type="ECO:0000313" key="4">
    <source>
        <dbReference type="EMBL" id="BET01965.1"/>
    </source>
</evidence>
<name>A0ABN7BC62_9HEMI</name>
<reference evidence="4 5" key="1">
    <citation type="submission" date="2023-09" db="EMBL/GenBank/DDBJ databases">
        <title>Nesidiocoris tenuis whole genome shotgun sequence.</title>
        <authorList>
            <person name="Shibata T."/>
            <person name="Shimoda M."/>
            <person name="Kobayashi T."/>
            <person name="Uehara T."/>
        </authorList>
    </citation>
    <scope>NUCLEOTIDE SEQUENCE [LARGE SCALE GENOMIC DNA]</scope>
    <source>
        <strain evidence="4 5">Japan</strain>
    </source>
</reference>
<keyword evidence="2" id="KW-0560">Oxidoreductase</keyword>
<comment type="similarity">
    <text evidence="3">Belongs to the short-chain dehydrogenases/reductases (SDR) family.</text>
</comment>
<organism evidence="4 5">
    <name type="scientific">Nesidiocoris tenuis</name>
    <dbReference type="NCBI Taxonomy" id="355587"/>
    <lineage>
        <taxon>Eukaryota</taxon>
        <taxon>Metazoa</taxon>
        <taxon>Ecdysozoa</taxon>
        <taxon>Arthropoda</taxon>
        <taxon>Hexapoda</taxon>
        <taxon>Insecta</taxon>
        <taxon>Pterygota</taxon>
        <taxon>Neoptera</taxon>
        <taxon>Paraneoptera</taxon>
        <taxon>Hemiptera</taxon>
        <taxon>Heteroptera</taxon>
        <taxon>Panheteroptera</taxon>
        <taxon>Cimicomorpha</taxon>
        <taxon>Miridae</taxon>
        <taxon>Dicyphina</taxon>
        <taxon>Nesidiocoris</taxon>
    </lineage>
</organism>
<dbReference type="InterPro" id="IPR002347">
    <property type="entry name" value="SDR_fam"/>
</dbReference>
<sequence length="249" mass="26674">MKSMLITGANRGLGFGMIKAILNQPKENVPQIIVAACRKPDEANELQALAAENSNIRILQLESKDLDRYPAFTKEVADIVKDGGLDLLINNAGIGSRFHRIGMVKSDELIETFTVNTVGPIMLTKNILPLLKSAAEKNANAPQGAAKAKIVNISSILGSMQANTDGGHYSYRCSKAAVNAATVSMKVDLKGTGICAVCIHPGWVKTAMGGPKAPLEVDKACKRLVNTIMQISEEHNGGFYDLDGKKLAW</sequence>
<dbReference type="Pfam" id="PF00106">
    <property type="entry name" value="adh_short"/>
    <property type="match status" value="1"/>
</dbReference>
<evidence type="ECO:0000313" key="5">
    <source>
        <dbReference type="Proteomes" id="UP001307889"/>
    </source>
</evidence>
<dbReference type="PRINTS" id="PR00081">
    <property type="entry name" value="GDHRDH"/>
</dbReference>
<evidence type="ECO:0000256" key="2">
    <source>
        <dbReference type="ARBA" id="ARBA00023002"/>
    </source>
</evidence>
<keyword evidence="1" id="KW-0521">NADP</keyword>
<proteinExistence type="inferred from homology"/>
<keyword evidence="5" id="KW-1185">Reference proteome</keyword>